<name>A0A1E2UJP9_9GAMM</name>
<dbReference type="RefSeq" id="WP_069014965.1">
    <property type="nucleotide sequence ID" value="NZ_LVJW01000006.1"/>
</dbReference>
<dbReference type="AlphaFoldDB" id="A0A1E2UJP9"/>
<sequence length="102" mass="11542">MTQKNQDLLGRLLQLAQDLYAETAELSETESELQLWYNRGYADGMIRRISDLGYARQVAEALGPVGETIGEEQRLLPWGKAYRHGFEVGERETIEVLGEKNG</sequence>
<keyword evidence="2" id="KW-1185">Reference proteome</keyword>
<evidence type="ECO:0000313" key="1">
    <source>
        <dbReference type="EMBL" id="ODB94562.1"/>
    </source>
</evidence>
<dbReference type="EMBL" id="LVJZ01000004">
    <property type="protein sequence ID" value="ODB94562.1"/>
    <property type="molecule type" value="Genomic_DNA"/>
</dbReference>
<dbReference type="Proteomes" id="UP000094849">
    <property type="component" value="Unassembled WGS sequence"/>
</dbReference>
<proteinExistence type="predicted"/>
<reference evidence="1 2" key="1">
    <citation type="submission" date="2016-03" db="EMBL/GenBank/DDBJ databases">
        <title>Chemosynthetic sulphur-oxidizing symbionts of marine invertebrate animals are capable of nitrogen fixation.</title>
        <authorList>
            <person name="Petersen J.M."/>
            <person name="Kemper A."/>
            <person name="Gruber-Vodicka H."/>
            <person name="Cardini U."/>
            <person name="Geest Mvander."/>
            <person name="Kleiner M."/>
            <person name="Bulgheresi S."/>
            <person name="Fussmann M."/>
            <person name="Herbold C."/>
            <person name="Seah B.K.B."/>
            <person name="Antony C.Paul."/>
            <person name="Liu D."/>
            <person name="Belitz A."/>
            <person name="Weber M."/>
        </authorList>
    </citation>
    <scope>NUCLEOTIDE SEQUENCE [LARGE SCALE GENOMIC DNA]</scope>
    <source>
        <strain evidence="1">G_D</strain>
    </source>
</reference>
<dbReference type="STRING" id="1818881.A3196_18780"/>
<organism evidence="1 2">
    <name type="scientific">Candidatus Thiodiazotropha endoloripes</name>
    <dbReference type="NCBI Taxonomy" id="1818881"/>
    <lineage>
        <taxon>Bacteria</taxon>
        <taxon>Pseudomonadati</taxon>
        <taxon>Pseudomonadota</taxon>
        <taxon>Gammaproteobacteria</taxon>
        <taxon>Chromatiales</taxon>
        <taxon>Sedimenticolaceae</taxon>
        <taxon>Candidatus Thiodiazotropha</taxon>
    </lineage>
</organism>
<comment type="caution">
    <text evidence="1">The sequence shown here is derived from an EMBL/GenBank/DDBJ whole genome shotgun (WGS) entry which is preliminary data.</text>
</comment>
<accession>A0A1E2UJP9</accession>
<dbReference type="OrthoDB" id="5772667at2"/>
<gene>
    <name evidence="1" type="ORF">A3196_18780</name>
</gene>
<evidence type="ECO:0000313" key="2">
    <source>
        <dbReference type="Proteomes" id="UP000094849"/>
    </source>
</evidence>
<protein>
    <submittedName>
        <fullName evidence="1">Uncharacterized protein</fullName>
    </submittedName>
</protein>